<keyword evidence="2 5" id="KW-0812">Transmembrane</keyword>
<evidence type="ECO:0000313" key="7">
    <source>
        <dbReference type="EMBL" id="EGY53703.1"/>
    </source>
</evidence>
<dbReference type="HOGENOM" id="CLU_136732_0_0_4"/>
<evidence type="ECO:0000259" key="6">
    <source>
        <dbReference type="Pfam" id="PF13664"/>
    </source>
</evidence>
<comment type="caution">
    <text evidence="7">The sequence shown here is derived from an EMBL/GenBank/DDBJ whole genome shotgun (WGS) entry which is preliminary data.</text>
</comment>
<accession>G4CEQ1</accession>
<evidence type="ECO:0000256" key="3">
    <source>
        <dbReference type="ARBA" id="ARBA00022989"/>
    </source>
</evidence>
<dbReference type="Proteomes" id="UP000003019">
    <property type="component" value="Unassembled WGS sequence"/>
</dbReference>
<feature type="transmembrane region" description="Helical" evidence="5">
    <location>
        <begin position="80"/>
        <end position="99"/>
    </location>
</feature>
<feature type="transmembrane region" description="Helical" evidence="5">
    <location>
        <begin position="119"/>
        <end position="141"/>
    </location>
</feature>
<proteinExistence type="predicted"/>
<dbReference type="AlphaFoldDB" id="G4CEQ1"/>
<evidence type="ECO:0000256" key="1">
    <source>
        <dbReference type="ARBA" id="ARBA00004370"/>
    </source>
</evidence>
<organism evidence="7 8">
    <name type="scientific">Neisseria shayeganii 871</name>
    <dbReference type="NCBI Taxonomy" id="1032488"/>
    <lineage>
        <taxon>Bacteria</taxon>
        <taxon>Pseudomonadati</taxon>
        <taxon>Pseudomonadota</taxon>
        <taxon>Betaproteobacteria</taxon>
        <taxon>Neisseriales</taxon>
        <taxon>Neisseriaceae</taxon>
        <taxon>Neisseria</taxon>
    </lineage>
</organism>
<keyword evidence="8" id="KW-1185">Reference proteome</keyword>
<name>G4CEQ1_9NEIS</name>
<dbReference type="RefSeq" id="WP_009117784.1">
    <property type="nucleotide sequence ID" value="NZ_JH164926.1"/>
</dbReference>
<comment type="subcellular location">
    <subcellularLocation>
        <location evidence="1">Membrane</location>
    </subcellularLocation>
</comment>
<dbReference type="InterPro" id="IPR025423">
    <property type="entry name" value="TMEM205-like"/>
</dbReference>
<feature type="transmembrane region" description="Helical" evidence="5">
    <location>
        <begin position="38"/>
        <end position="60"/>
    </location>
</feature>
<dbReference type="STRING" id="1032488.HMPREF9371_0090"/>
<evidence type="ECO:0000256" key="4">
    <source>
        <dbReference type="ARBA" id="ARBA00023136"/>
    </source>
</evidence>
<evidence type="ECO:0000313" key="8">
    <source>
        <dbReference type="Proteomes" id="UP000003019"/>
    </source>
</evidence>
<dbReference type="Pfam" id="PF13664">
    <property type="entry name" value="DUF4149"/>
    <property type="match status" value="1"/>
</dbReference>
<evidence type="ECO:0000256" key="2">
    <source>
        <dbReference type="ARBA" id="ARBA00022692"/>
    </source>
</evidence>
<dbReference type="GO" id="GO:0016020">
    <property type="term" value="C:membrane"/>
    <property type="evidence" value="ECO:0007669"/>
    <property type="project" value="UniProtKB-SubCell"/>
</dbReference>
<dbReference type="OrthoDB" id="5797290at2"/>
<reference evidence="7 8" key="1">
    <citation type="submission" date="2011-05" db="EMBL/GenBank/DDBJ databases">
        <authorList>
            <person name="Muzny D."/>
            <person name="Qin X."/>
            <person name="Deng J."/>
            <person name="Jiang H."/>
            <person name="Liu Y."/>
            <person name="Qu J."/>
            <person name="Song X.-Z."/>
            <person name="Zhang L."/>
            <person name="Thornton R."/>
            <person name="Coyle M."/>
            <person name="Francisco L."/>
            <person name="Jackson L."/>
            <person name="Javaid M."/>
            <person name="Korchina V."/>
            <person name="Kovar C."/>
            <person name="Mata R."/>
            <person name="Mathew T."/>
            <person name="Ngo R."/>
            <person name="Nguyen L."/>
            <person name="Nguyen N."/>
            <person name="Okwuonu G."/>
            <person name="Ongeri F."/>
            <person name="Pham C."/>
            <person name="Simmons D."/>
            <person name="Wilczek-Boney K."/>
            <person name="Hale W."/>
            <person name="Jakkamsetti A."/>
            <person name="Pham P."/>
            <person name="Ruth R."/>
            <person name="San Lucas F."/>
            <person name="Warren J."/>
            <person name="Zhang J."/>
            <person name="Zhao Z."/>
            <person name="Zhou C."/>
            <person name="Zhu D."/>
            <person name="Lee S."/>
            <person name="Bess C."/>
            <person name="Blankenburg K."/>
            <person name="Forbes L."/>
            <person name="Fu Q."/>
            <person name="Gubbala S."/>
            <person name="Hirani K."/>
            <person name="Jayaseelan J.C."/>
            <person name="Lara F."/>
            <person name="Munidasa M."/>
            <person name="Palculict T."/>
            <person name="Patil S."/>
            <person name="Pu L.-L."/>
            <person name="Saada N."/>
            <person name="Tang L."/>
            <person name="Weissenberger G."/>
            <person name="Zhu Y."/>
            <person name="Hemphill L."/>
            <person name="Shang Y."/>
            <person name="Youmans B."/>
            <person name="Ayvaz T."/>
            <person name="Ross M."/>
            <person name="Santibanez J."/>
            <person name="Aqrawi P."/>
            <person name="Gross S."/>
            <person name="Joshi V."/>
            <person name="Fowler G."/>
            <person name="Nazareth L."/>
            <person name="Reid J."/>
            <person name="Worley K."/>
            <person name="Petrosino J."/>
            <person name="Highlander S."/>
            <person name="Gibbs R."/>
        </authorList>
    </citation>
    <scope>NUCLEOTIDE SEQUENCE [LARGE SCALE GENOMIC DNA]</scope>
    <source>
        <strain evidence="7 8">871</strain>
    </source>
</reference>
<keyword evidence="3 5" id="KW-1133">Transmembrane helix</keyword>
<gene>
    <name evidence="7" type="ORF">HMPREF9371_0090</name>
</gene>
<protein>
    <recommendedName>
        <fullName evidence="6">TMEM205-like domain-containing protein</fullName>
    </recommendedName>
</protein>
<feature type="domain" description="TMEM205-like" evidence="6">
    <location>
        <begin position="10"/>
        <end position="105"/>
    </location>
</feature>
<keyword evidence="4 5" id="KW-0472">Membrane</keyword>
<sequence>MFFSKLLVFLISFWFGAYILAGYGVAPLLFQQLPQQQAGYLAGVLFDVVNYAGLLVWGLVYLAGRSAQGRRYERSHTGKIVAFTWLLLAASQFLITPVIKALREKQTYWLHDWVGGSFAAWHGTSSSIYLLVSLITLFLLLRLLKFEWR</sequence>
<evidence type="ECO:0000256" key="5">
    <source>
        <dbReference type="SAM" id="Phobius"/>
    </source>
</evidence>
<feature type="transmembrane region" description="Helical" evidence="5">
    <location>
        <begin position="7"/>
        <end position="26"/>
    </location>
</feature>
<dbReference type="PATRIC" id="fig|1032488.3.peg.82"/>
<dbReference type="EMBL" id="AGAY01000003">
    <property type="protein sequence ID" value="EGY53703.1"/>
    <property type="molecule type" value="Genomic_DNA"/>
</dbReference>